<dbReference type="Pfam" id="PF14492">
    <property type="entry name" value="EFG_III"/>
    <property type="match status" value="1"/>
</dbReference>
<dbReference type="InterPro" id="IPR056752">
    <property type="entry name" value="EFL1"/>
</dbReference>
<dbReference type="GO" id="GO:0043022">
    <property type="term" value="F:ribosome binding"/>
    <property type="evidence" value="ECO:0007669"/>
    <property type="project" value="TreeGrafter"/>
</dbReference>
<dbReference type="AlphaFoldDB" id="A0A131XG55"/>
<evidence type="ECO:0000313" key="12">
    <source>
        <dbReference type="EMBL" id="JAP65090.1"/>
    </source>
</evidence>
<accession>A0A131XG55</accession>
<dbReference type="Pfam" id="PF00679">
    <property type="entry name" value="EFG_C"/>
    <property type="match status" value="1"/>
</dbReference>
<dbReference type="Gene3D" id="3.30.70.870">
    <property type="entry name" value="Elongation Factor G (Translational Gtpase), domain 3"/>
    <property type="match status" value="1"/>
</dbReference>
<dbReference type="InterPro" id="IPR020568">
    <property type="entry name" value="Ribosomal_Su5_D2-typ_SF"/>
</dbReference>
<dbReference type="FunFam" id="3.30.70.240:FF:000006">
    <property type="entry name" value="Elongation factor like GTPase 1"/>
    <property type="match status" value="1"/>
</dbReference>
<evidence type="ECO:0000256" key="4">
    <source>
        <dbReference type="ARBA" id="ARBA00022741"/>
    </source>
</evidence>
<dbReference type="Gene3D" id="3.30.70.240">
    <property type="match status" value="1"/>
</dbReference>
<dbReference type="SUPFAM" id="SSF50447">
    <property type="entry name" value="Translation proteins"/>
    <property type="match status" value="1"/>
</dbReference>
<dbReference type="SUPFAM" id="SSF54980">
    <property type="entry name" value="EF-G C-terminal domain-like"/>
    <property type="match status" value="2"/>
</dbReference>
<dbReference type="Gene3D" id="3.40.50.300">
    <property type="entry name" value="P-loop containing nucleotide triphosphate hydrolases"/>
    <property type="match status" value="1"/>
</dbReference>
<keyword evidence="12" id="KW-0648">Protein biosynthesis</keyword>
<comment type="subcellular location">
    <subcellularLocation>
        <location evidence="1">Cytoplasm</location>
    </subcellularLocation>
</comment>
<dbReference type="GO" id="GO:1990904">
    <property type="term" value="C:ribonucleoprotein complex"/>
    <property type="evidence" value="ECO:0007669"/>
    <property type="project" value="TreeGrafter"/>
</dbReference>
<dbReference type="InterPro" id="IPR014721">
    <property type="entry name" value="Ribsml_uS5_D2-typ_fold_subgr"/>
</dbReference>
<keyword evidence="2" id="KW-0963">Cytoplasm</keyword>
<dbReference type="InterPro" id="IPR009000">
    <property type="entry name" value="Transl_B-barrel_sf"/>
</dbReference>
<feature type="compositionally biased region" description="Low complexity" evidence="10">
    <location>
        <begin position="467"/>
        <end position="476"/>
    </location>
</feature>
<dbReference type="SUPFAM" id="SSF52540">
    <property type="entry name" value="P-loop containing nucleoside triphosphate hydrolases"/>
    <property type="match status" value="1"/>
</dbReference>
<dbReference type="PANTHER" id="PTHR42908">
    <property type="entry name" value="TRANSLATION ELONGATION FACTOR-RELATED"/>
    <property type="match status" value="1"/>
</dbReference>
<dbReference type="InterPro" id="IPR000795">
    <property type="entry name" value="T_Tr_GTP-bd_dom"/>
</dbReference>
<dbReference type="Pfam" id="PF00009">
    <property type="entry name" value="GTP_EFTU"/>
    <property type="match status" value="1"/>
</dbReference>
<evidence type="ECO:0000259" key="11">
    <source>
        <dbReference type="PROSITE" id="PS51722"/>
    </source>
</evidence>
<evidence type="ECO:0000256" key="6">
    <source>
        <dbReference type="ARBA" id="ARBA00023134"/>
    </source>
</evidence>
<name>A0A131XG55_9ACAR</name>
<dbReference type="CDD" id="cd16268">
    <property type="entry name" value="EF2_II"/>
    <property type="match status" value="1"/>
</dbReference>
<dbReference type="EMBL" id="GEFH01003491">
    <property type="protein sequence ID" value="JAP65090.1"/>
    <property type="molecule type" value="mRNA"/>
</dbReference>
<dbReference type="FunFam" id="3.90.1430.10:FF:000002">
    <property type="entry name" value="Elongation factor like GTPase 1"/>
    <property type="match status" value="1"/>
</dbReference>
<dbReference type="SUPFAM" id="SSF54211">
    <property type="entry name" value="Ribosomal protein S5 domain 2-like"/>
    <property type="match status" value="1"/>
</dbReference>
<dbReference type="InterPro" id="IPR041095">
    <property type="entry name" value="EFG_II"/>
</dbReference>
<dbReference type="SMART" id="SM00838">
    <property type="entry name" value="EFG_C"/>
    <property type="match status" value="1"/>
</dbReference>
<proteinExistence type="evidence at transcript level"/>
<keyword evidence="12" id="KW-0251">Elongation factor</keyword>
<evidence type="ECO:0000256" key="1">
    <source>
        <dbReference type="ARBA" id="ARBA00004496"/>
    </source>
</evidence>
<feature type="domain" description="Tr-type G" evidence="11">
    <location>
        <begin position="17"/>
        <end position="259"/>
    </location>
</feature>
<dbReference type="PROSITE" id="PS51722">
    <property type="entry name" value="G_TR_2"/>
    <property type="match status" value="1"/>
</dbReference>
<evidence type="ECO:0000256" key="5">
    <source>
        <dbReference type="ARBA" id="ARBA00022801"/>
    </source>
</evidence>
<dbReference type="CDD" id="cd04096">
    <property type="entry name" value="eEF2_snRNP_like_C"/>
    <property type="match status" value="1"/>
</dbReference>
<sequence>MKRISIEKIQELQQRTQNIRNICILAHVDHGKTTLADSLVASNGIISQKLAGKLRYLDSRKDEQERGITMKSSAITLYYPKRDLLVNLIDSPGHVDFTSEVMAAVRLCDGAVIVVDVVEGVCAQTKVALNLAWSENLKPLLVLNKIDRLILEKKMTPLDAYIHLQQILEQVNAVVGELFAADVLEKTSNEISVDNSTDKSDDALVFDWTSGLDDADDSTLYFSPEQGNVVFASAYDGWGFSISQFAQLYAEKLGMKKQVLGKTLWGDYYLNAKAKRILKGAQAKCKKPLFAQLILENLWEVYDAVCCRRDKVAMEKIVKSLGVTLTARDARHNDPRVQLQALCSQWLPLADAFLEMTMLIPSPTELPEARVEALMCPPSRSFDSLPDETRQLKKAFLDCSPCDEAPVIVCISKMVAVETKQLPENRTRLLSLEEIAQRREQARQRHAERMALAAVESAAATDEQKNGDAAAAVQDGDALEERDEDDSTFIAFGRVFSGTLKRGQQVYVLGPKHDPAKFLEKAVTVDPTRRLKDLGPEEHVTVATIEKLYLLMGRELEQLDCVPAGNILGIGGLEEHVVRTATLSSCTACAPFADMRGPVTPILRVALEPRRLADMAALVRGLKLLHQADPCVQVLLQETGEHVLLTAGEVHLERCLNDLTERFAKVEINVSDPIVPFRETIVEPPKVDMVNEVIEDKNTIQRAPKDEEDDSVAEDGTVTIFTPNKQVTIKIRAEPLPEEVTELLEKHTSLIRDYDQALASRSQKLPESLSKNIAELQKTLAKAFSDAGWPEETMDQIWSVGPRRCGPNVLLNRIPRFKRTAVFHQGLQHTTSARQEEGDVEIAGVEAFQCDDTANDSDSLVCLEQHGLSESSHIYEDGGGGEKEDNSHGFKRCAGRSSPNGVKTLADYDHSFVSGFQLATLMGPLCQEPMMGVAFVVDQWDLDLSVEDPGTYGPLSGQIISTVKEGCRRAFQAQPQRLLCAMYSCTIQATSDALRKMYAVLGRRHGRVLGGDLREGSQMFEVTAVLPVVESMQFANEIRKQTSGLANPQLVFSHWELVDVDPFWVPSTEEEYAHFGEKADTENRARKYMNAVRRRKGLPVSENVVEHAEKQRTLSKKK</sequence>
<evidence type="ECO:0000256" key="9">
    <source>
        <dbReference type="ARBA" id="ARBA00081809"/>
    </source>
</evidence>
<dbReference type="InterPro" id="IPR005225">
    <property type="entry name" value="Small_GTP-bd"/>
</dbReference>
<dbReference type="FunFam" id="3.30.70.870:FF:000002">
    <property type="entry name" value="Translation elongation factor 2"/>
    <property type="match status" value="1"/>
</dbReference>
<dbReference type="InterPro" id="IPR004161">
    <property type="entry name" value="EFTu-like_2"/>
</dbReference>
<dbReference type="CDD" id="cd01681">
    <property type="entry name" value="aeEF2_snRNP_like_IV"/>
    <property type="match status" value="1"/>
</dbReference>
<dbReference type="Pfam" id="PF25118">
    <property type="entry name" value="EFL1"/>
    <property type="match status" value="1"/>
</dbReference>
<dbReference type="CDD" id="cd16261">
    <property type="entry name" value="EF2_snRNP_III"/>
    <property type="match status" value="1"/>
</dbReference>
<keyword evidence="4" id="KW-0547">Nucleotide-binding</keyword>
<dbReference type="InterPro" id="IPR027417">
    <property type="entry name" value="P-loop_NTPase"/>
</dbReference>
<dbReference type="GO" id="GO:0003746">
    <property type="term" value="F:translation elongation factor activity"/>
    <property type="evidence" value="ECO:0007669"/>
    <property type="project" value="UniProtKB-KW"/>
</dbReference>
<dbReference type="InterPro" id="IPR035647">
    <property type="entry name" value="EFG_III/V"/>
</dbReference>
<evidence type="ECO:0000256" key="7">
    <source>
        <dbReference type="ARBA" id="ARBA00048548"/>
    </source>
</evidence>
<dbReference type="InterPro" id="IPR000640">
    <property type="entry name" value="EFG_V-like"/>
</dbReference>
<feature type="region of interest" description="Disordered" evidence="10">
    <location>
        <begin position="457"/>
        <end position="482"/>
    </location>
</feature>
<evidence type="ECO:0000256" key="10">
    <source>
        <dbReference type="SAM" id="MobiDB-lite"/>
    </source>
</evidence>
<organism evidence="12">
    <name type="scientific">Hyalomma excavatum</name>
    <dbReference type="NCBI Taxonomy" id="257692"/>
    <lineage>
        <taxon>Eukaryota</taxon>
        <taxon>Metazoa</taxon>
        <taxon>Ecdysozoa</taxon>
        <taxon>Arthropoda</taxon>
        <taxon>Chelicerata</taxon>
        <taxon>Arachnida</taxon>
        <taxon>Acari</taxon>
        <taxon>Parasitiformes</taxon>
        <taxon>Ixodida</taxon>
        <taxon>Ixodoidea</taxon>
        <taxon>Ixodidae</taxon>
        <taxon>Hyalomminae</taxon>
        <taxon>Hyalomma</taxon>
    </lineage>
</organism>
<keyword evidence="5" id="KW-0378">Hydrolase</keyword>
<reference evidence="12" key="1">
    <citation type="journal article" date="2017" name="Ticks Tick Borne Dis.">
        <title>An insight into the sialome of Hyalomma excavatum.</title>
        <authorList>
            <person name="Ribeiro J.M."/>
            <person name="Slovak M."/>
            <person name="Francischetti I.M."/>
        </authorList>
    </citation>
    <scope>NUCLEOTIDE SEQUENCE</scope>
    <source>
        <strain evidence="12">Samish</strain>
        <tissue evidence="12">Salivary glands</tissue>
    </source>
</reference>
<comment type="catalytic activity">
    <reaction evidence="7">
        <text>GTP + H2O = GDP + phosphate + H(+)</text>
        <dbReference type="Rhea" id="RHEA:19669"/>
        <dbReference type="ChEBI" id="CHEBI:15377"/>
        <dbReference type="ChEBI" id="CHEBI:15378"/>
        <dbReference type="ChEBI" id="CHEBI:37565"/>
        <dbReference type="ChEBI" id="CHEBI:43474"/>
        <dbReference type="ChEBI" id="CHEBI:58189"/>
    </reaction>
</comment>
<dbReference type="Gene3D" id="2.40.30.10">
    <property type="entry name" value="Translation factors"/>
    <property type="match status" value="1"/>
</dbReference>
<dbReference type="GO" id="GO:0005525">
    <property type="term" value="F:GTP binding"/>
    <property type="evidence" value="ECO:0007669"/>
    <property type="project" value="UniProtKB-KW"/>
</dbReference>
<evidence type="ECO:0000256" key="2">
    <source>
        <dbReference type="ARBA" id="ARBA00022490"/>
    </source>
</evidence>
<dbReference type="FunFam" id="3.40.50.300:FF:000746">
    <property type="entry name" value="Ribosome assembly protein 1"/>
    <property type="match status" value="1"/>
</dbReference>
<keyword evidence="3" id="KW-0690">Ribosome biogenesis</keyword>
<dbReference type="PRINTS" id="PR00315">
    <property type="entry name" value="ELONGATNFCT"/>
</dbReference>
<dbReference type="GO" id="GO:0005829">
    <property type="term" value="C:cytosol"/>
    <property type="evidence" value="ECO:0007669"/>
    <property type="project" value="TreeGrafter"/>
</dbReference>
<dbReference type="Gene3D" id="3.30.230.10">
    <property type="match status" value="1"/>
</dbReference>
<dbReference type="NCBIfam" id="TIGR00231">
    <property type="entry name" value="small_GTP"/>
    <property type="match status" value="1"/>
</dbReference>
<dbReference type="PANTHER" id="PTHR42908:SF3">
    <property type="entry name" value="ELONGATION FACTOR-LIKE GTPASE 1"/>
    <property type="match status" value="1"/>
</dbReference>
<dbReference type="GO" id="GO:0003924">
    <property type="term" value="F:GTPase activity"/>
    <property type="evidence" value="ECO:0007669"/>
    <property type="project" value="InterPro"/>
</dbReference>
<dbReference type="Gene3D" id="3.90.1430.10">
    <property type="entry name" value="Yeast translation eEF2 (G' domain)"/>
    <property type="match status" value="1"/>
</dbReference>
<dbReference type="GO" id="GO:0042256">
    <property type="term" value="P:cytosolic ribosome assembly"/>
    <property type="evidence" value="ECO:0007669"/>
    <property type="project" value="TreeGrafter"/>
</dbReference>
<evidence type="ECO:0000256" key="3">
    <source>
        <dbReference type="ARBA" id="ARBA00022517"/>
    </source>
</evidence>
<keyword evidence="6" id="KW-0342">GTP-binding</keyword>
<evidence type="ECO:0000256" key="8">
    <source>
        <dbReference type="ARBA" id="ARBA00068031"/>
    </source>
</evidence>
<protein>
    <recommendedName>
        <fullName evidence="8">Ribosome assembly protein 1</fullName>
    </recommendedName>
    <alternativeName>
        <fullName evidence="9">Elongation factor-like 1</fullName>
    </alternativeName>
</protein>
<dbReference type="Pfam" id="PF03144">
    <property type="entry name" value="GTP_EFTU_D2"/>
    <property type="match status" value="1"/>
</dbReference>